<dbReference type="PANTHER" id="PTHR23098">
    <property type="entry name" value="AGAP001331-PA-RELATED"/>
    <property type="match status" value="1"/>
</dbReference>
<dbReference type="GO" id="GO:0005634">
    <property type="term" value="C:nucleus"/>
    <property type="evidence" value="ECO:0007669"/>
    <property type="project" value="TreeGrafter"/>
</dbReference>
<dbReference type="InterPro" id="IPR028002">
    <property type="entry name" value="Myb_DNA-bind_5"/>
</dbReference>
<keyword evidence="4" id="KW-0804">Transcription</keyword>
<comment type="caution">
    <text evidence="8">The sequence shown here is derived from an EMBL/GenBank/DDBJ whole genome shotgun (WGS) entry which is preliminary data.</text>
</comment>
<accession>A0A8J6HGR1</accession>
<organism evidence="8 9">
    <name type="scientific">Tenebrio molitor</name>
    <name type="common">Yellow mealworm beetle</name>
    <dbReference type="NCBI Taxonomy" id="7067"/>
    <lineage>
        <taxon>Eukaryota</taxon>
        <taxon>Metazoa</taxon>
        <taxon>Ecdysozoa</taxon>
        <taxon>Arthropoda</taxon>
        <taxon>Hexapoda</taxon>
        <taxon>Insecta</taxon>
        <taxon>Pterygota</taxon>
        <taxon>Neoptera</taxon>
        <taxon>Endopterygota</taxon>
        <taxon>Coleoptera</taxon>
        <taxon>Polyphaga</taxon>
        <taxon>Cucujiformia</taxon>
        <taxon>Tenebrionidae</taxon>
        <taxon>Tenebrio</taxon>
    </lineage>
</organism>
<evidence type="ECO:0000256" key="4">
    <source>
        <dbReference type="ARBA" id="ARBA00023163"/>
    </source>
</evidence>
<evidence type="ECO:0000256" key="1">
    <source>
        <dbReference type="ARBA" id="ARBA00011764"/>
    </source>
</evidence>
<evidence type="ECO:0000256" key="2">
    <source>
        <dbReference type="ARBA" id="ARBA00016807"/>
    </source>
</evidence>
<feature type="domain" description="Myb/SANT-like DNA-binding" evidence="7">
    <location>
        <begin position="84"/>
        <end position="151"/>
    </location>
</feature>
<proteinExistence type="predicted"/>
<reference evidence="8" key="2">
    <citation type="submission" date="2021-08" db="EMBL/GenBank/DDBJ databases">
        <authorList>
            <person name="Eriksson T."/>
        </authorList>
    </citation>
    <scope>NUCLEOTIDE SEQUENCE</scope>
    <source>
        <strain evidence="8">Stoneville</strain>
        <tissue evidence="8">Whole head</tissue>
    </source>
</reference>
<dbReference type="EMBL" id="JABDTM020024834">
    <property type="protein sequence ID" value="KAH0813917.1"/>
    <property type="molecule type" value="Genomic_DNA"/>
</dbReference>
<gene>
    <name evidence="8" type="ORF">GEV33_008875</name>
</gene>
<evidence type="ECO:0000313" key="8">
    <source>
        <dbReference type="EMBL" id="KAH0813917.1"/>
    </source>
</evidence>
<comment type="function">
    <text evidence="5">Involved in transvection phenomena (= synapsis-dependent gene expression), where the synaptic pairing of chromosomes carrying genes with which zeste interacts influences the expression of these genes. Zeste binds to DNA and stimulates transcription from a nearby promoter.</text>
</comment>
<keyword evidence="9" id="KW-1185">Reference proteome</keyword>
<evidence type="ECO:0000259" key="7">
    <source>
        <dbReference type="Pfam" id="PF13873"/>
    </source>
</evidence>
<reference evidence="8" key="1">
    <citation type="journal article" date="2020" name="J Insects Food Feed">
        <title>The yellow mealworm (Tenebrio molitor) genome: a resource for the emerging insects as food and feed industry.</title>
        <authorList>
            <person name="Eriksson T."/>
            <person name="Andere A."/>
            <person name="Kelstrup H."/>
            <person name="Emery V."/>
            <person name="Picard C."/>
        </authorList>
    </citation>
    <scope>NUCLEOTIDE SEQUENCE</scope>
    <source>
        <strain evidence="8">Stoneville</strain>
        <tissue evidence="8">Whole head</tissue>
    </source>
</reference>
<dbReference type="Pfam" id="PF13873">
    <property type="entry name" value="Myb_DNA-bind_5"/>
    <property type="match status" value="1"/>
</dbReference>
<evidence type="ECO:0000313" key="9">
    <source>
        <dbReference type="Proteomes" id="UP000719412"/>
    </source>
</evidence>
<evidence type="ECO:0000256" key="3">
    <source>
        <dbReference type="ARBA" id="ARBA00023015"/>
    </source>
</evidence>
<evidence type="ECO:0000256" key="6">
    <source>
        <dbReference type="SAM" id="MobiDB-lite"/>
    </source>
</evidence>
<sequence>MLVVGNHGYHLFETNNYGTSTKEKWTMEKIAQHVKMHRSTSKKALYFQKESSSAAPICKRAPYMVIWSDESKFNLYSDDGKGVEETDVLVEEVEKRRALLFGPLKGPNLTQFHRDRGWQQVVDAVNAVAPTVWMAAELRNKFKDLKRRTKHRPIHPFLLSMPNLPNIGTDSIEGIAGGVDPFRRQGRVVERRGKGVETSRVRRGWKEVQTLTPRSGFTDPRRKVSRDDQGQAERFFFWFGFVLSVYGRSVAAWLSEKVLRGRGPDASGFESHRRGRIFSKEGTSAGPWMCVYVSSGLTVGWWKQESTLFRPPPRGDLTPFGSVAVCLERQSLFAAVVGRHTAGVAFAERTVSGGRLSGRGKGTMYKKGRRYLVAAEPFGDGVRDLEECSGRGSEESAARTYCYSGRTWTLLALLSFRSDLDAAGSSCSGRRERRVKGTGMAVVPSQWEGTGQENGESGKAGVPSQWEGTGQERGESGKAGVPSQREGTGQESGESGKAGVPSQWEGTGQESGEGGLSARSEAESESVLELGYELEEDRDRNELCRLGAVLLLPRWDCARPATRGWGGGGARLSVESGCCRPEETRVPERIRSTRFVQLVPR</sequence>
<dbReference type="PANTHER" id="PTHR23098:SF16">
    <property type="entry name" value="REGULATORY PROTEIN ZESTE"/>
    <property type="match status" value="1"/>
</dbReference>
<protein>
    <recommendedName>
        <fullName evidence="2">Regulatory protein zeste</fullName>
    </recommendedName>
</protein>
<comment type="subunit">
    <text evidence="1">Self-associates forming complexes of several hundred monomers.</text>
</comment>
<dbReference type="Proteomes" id="UP000719412">
    <property type="component" value="Unassembled WGS sequence"/>
</dbReference>
<evidence type="ECO:0000256" key="5">
    <source>
        <dbReference type="ARBA" id="ARBA00025466"/>
    </source>
</evidence>
<keyword evidence="3" id="KW-0805">Transcription regulation</keyword>
<name>A0A8J6HGR1_TENMO</name>
<feature type="region of interest" description="Disordered" evidence="6">
    <location>
        <begin position="422"/>
        <end position="524"/>
    </location>
</feature>
<dbReference type="AlphaFoldDB" id="A0A8J6HGR1"/>